<evidence type="ECO:0000256" key="1">
    <source>
        <dbReference type="SAM" id="MobiDB-lite"/>
    </source>
</evidence>
<dbReference type="Proteomes" id="UP000018208">
    <property type="component" value="Unassembled WGS sequence"/>
</dbReference>
<dbReference type="AlphaFoldDB" id="V6LLU9"/>
<reference evidence="3" key="2">
    <citation type="submission" date="2020-12" db="EMBL/GenBank/DDBJ databases">
        <title>New Spironucleus salmonicida genome in near-complete chromosomes.</title>
        <authorList>
            <person name="Xu F."/>
            <person name="Kurt Z."/>
            <person name="Jimenez-Gonzalez A."/>
            <person name="Astvaldsson A."/>
            <person name="Andersson J.O."/>
            <person name="Svard S.G."/>
        </authorList>
    </citation>
    <scope>NUCLEOTIDE SEQUENCE</scope>
    <source>
        <strain evidence="3">ATCC 50377</strain>
    </source>
</reference>
<feature type="compositionally biased region" description="Polar residues" evidence="1">
    <location>
        <begin position="131"/>
        <end position="142"/>
    </location>
</feature>
<name>V6LLU9_9EUKA</name>
<feature type="region of interest" description="Disordered" evidence="1">
    <location>
        <begin position="119"/>
        <end position="142"/>
    </location>
</feature>
<protein>
    <submittedName>
        <fullName evidence="2">Uncharacterized protein</fullName>
    </submittedName>
</protein>
<reference evidence="2 3" key="1">
    <citation type="journal article" date="2014" name="PLoS Genet.">
        <title>The Genome of Spironucleus salmonicida Highlights a Fish Pathogen Adapted to Fluctuating Environments.</title>
        <authorList>
            <person name="Xu F."/>
            <person name="Jerlstrom-Hultqvist J."/>
            <person name="Einarsson E."/>
            <person name="Astvaldsson A."/>
            <person name="Svard S.G."/>
            <person name="Andersson J.O."/>
        </authorList>
    </citation>
    <scope>NUCLEOTIDE SEQUENCE</scope>
    <source>
        <strain evidence="3">ATCC 50377</strain>
    </source>
</reference>
<accession>V6LLU9</accession>
<evidence type="ECO:0000313" key="2">
    <source>
        <dbReference type="EMBL" id="EST45178.1"/>
    </source>
</evidence>
<dbReference type="EMBL" id="AUWU02000001">
    <property type="protein sequence ID" value="KAH0576775.1"/>
    <property type="molecule type" value="Genomic_DNA"/>
</dbReference>
<evidence type="ECO:0000313" key="3">
    <source>
        <dbReference type="EMBL" id="KAH0576775.1"/>
    </source>
</evidence>
<proteinExistence type="predicted"/>
<dbReference type="EMBL" id="KI546100">
    <property type="protein sequence ID" value="EST45178.1"/>
    <property type="molecule type" value="Genomic_DNA"/>
</dbReference>
<dbReference type="VEuPathDB" id="GiardiaDB:SS50377_20121"/>
<evidence type="ECO:0000313" key="4">
    <source>
        <dbReference type="Proteomes" id="UP000018208"/>
    </source>
</evidence>
<feature type="region of interest" description="Disordered" evidence="1">
    <location>
        <begin position="1"/>
        <end position="21"/>
    </location>
</feature>
<feature type="region of interest" description="Disordered" evidence="1">
    <location>
        <begin position="744"/>
        <end position="787"/>
    </location>
</feature>
<sequence>MSYAQASKQLKTGVQKDSSSKLQSVINKSKQLKIKINETQQEIKNEISIHSASNDSAQFKQALYISQQKNQNMDLRNQDNQDVAYNTSRPLPEQGFVLQTAKIQLDQLENDLLHQKVSQNKQKKLHKNDSVSEQNTTNTQKSMIQRNAQRVLSICPDTDSEPELYIPESVIIYIKTLNFISQQNPKDTNFQLRFYIQITGVPQQFKLFDLTSNINLVLINSTQPFIYQFVPDISIVIPYLENASIQIVFQGKINGFEVQGTQEISQFMKGNFSQKLKNQNYFLLHQTELIYDNFLQNTIFESSNFNLILNKQQVGDAGILQNQHFQTFKIIPFSTELIGFACPKRQDSMEFQRKNVNFQQVKQKVQFNSNLLAQNGTLQKQFENKGTQYELDELVENAKQKQRLQEIEDGLFYDQERNEYFIQKQVQSLVSVSQQPKILNLNSQNYKSNDQYVKTILNTTKISQLFIQRLEFDCLGEYSVSIISVQFVQNNIEKLVLQNQPIAAGHAMFTQSVPIFEQNSQQISPLVVHILIDDMVQQKKLIGVLSLEQLQSSAFDEKWIDLKPFGRMKCKVAALPSLIGRNVQYLDGNYQLISNQKESLYINNQKIKQQDHAQSVIPRHQGPMLNINTKIEIPNFQQEMSSILSQMVSGDSFNVSIGREEAQAIVGNFDQRQNNVISSAVKPQDDLLLAQQLIQAMKTKQSSSDLVLEQVGAQEVHSPIIKSPTIQTEDNAIQKSVAQQMKKIAYELSSDSESEQESPQRNSSWARQQAKKIFGGGISSSSENSSD</sequence>
<gene>
    <name evidence="2" type="ORF">SS50377_14751</name>
    <name evidence="3" type="ORF">SS50377_20121</name>
</gene>
<keyword evidence="4" id="KW-1185">Reference proteome</keyword>
<organism evidence="2">
    <name type="scientific">Spironucleus salmonicida</name>
    <dbReference type="NCBI Taxonomy" id="348837"/>
    <lineage>
        <taxon>Eukaryota</taxon>
        <taxon>Metamonada</taxon>
        <taxon>Diplomonadida</taxon>
        <taxon>Hexamitidae</taxon>
        <taxon>Hexamitinae</taxon>
        <taxon>Spironucleus</taxon>
    </lineage>
</organism>